<gene>
    <name evidence="1" type="ORF">MALGJ_06700</name>
</gene>
<evidence type="ECO:0000313" key="1">
    <source>
        <dbReference type="EMBL" id="GFG83994.1"/>
    </source>
</evidence>
<proteinExistence type="predicted"/>
<organism evidence="1 2">
    <name type="scientific">Mycolicibacter algericus</name>
    <name type="common">Mycobacterium algericum</name>
    <dbReference type="NCBI Taxonomy" id="1288388"/>
    <lineage>
        <taxon>Bacteria</taxon>
        <taxon>Bacillati</taxon>
        <taxon>Actinomycetota</taxon>
        <taxon>Actinomycetes</taxon>
        <taxon>Mycobacteriales</taxon>
        <taxon>Mycobacteriaceae</taxon>
        <taxon>Mycolicibacter</taxon>
    </lineage>
</organism>
<comment type="caution">
    <text evidence="1">The sequence shown here is derived from an EMBL/GenBank/DDBJ whole genome shotgun (WGS) entry which is preliminary data.</text>
</comment>
<accession>A0A7I9Y5Y9</accession>
<name>A0A7I9Y5Y9_MYCAL</name>
<dbReference type="AlphaFoldDB" id="A0A7I9Y5Y9"/>
<protein>
    <submittedName>
        <fullName evidence="1">Uncharacterized protein</fullName>
    </submittedName>
</protein>
<dbReference type="Proteomes" id="UP000465305">
    <property type="component" value="Unassembled WGS sequence"/>
</dbReference>
<dbReference type="EMBL" id="BLKY01000001">
    <property type="protein sequence ID" value="GFG83994.1"/>
    <property type="molecule type" value="Genomic_DNA"/>
</dbReference>
<evidence type="ECO:0000313" key="2">
    <source>
        <dbReference type="Proteomes" id="UP000465305"/>
    </source>
</evidence>
<sequence>MILTVVCGITEGVNSPAAGRRVLVDLINEFAAVRLSLDVSGNGPRLLVEDLESGDQIFLCPLELSSFTLATAQDREDWLKVGSYRGDRRPRGGQQS</sequence>
<reference evidence="1 2" key="1">
    <citation type="journal article" date="2019" name="Emerg. Microbes Infect.">
        <title>Comprehensive subspecies identification of 175 nontuberculous mycobacteria species based on 7547 genomic profiles.</title>
        <authorList>
            <person name="Matsumoto Y."/>
            <person name="Kinjo T."/>
            <person name="Motooka D."/>
            <person name="Nabeya D."/>
            <person name="Jung N."/>
            <person name="Uechi K."/>
            <person name="Horii T."/>
            <person name="Iida T."/>
            <person name="Fujita J."/>
            <person name="Nakamura S."/>
        </authorList>
    </citation>
    <scope>NUCLEOTIDE SEQUENCE [LARGE SCALE GENOMIC DNA]</scope>
    <source>
        <strain evidence="1 2">JCM 30723</strain>
    </source>
</reference>